<dbReference type="AlphaFoldDB" id="A0AAD6QWI9"/>
<organism evidence="1 2">
    <name type="scientific">Populus alba x Populus x berolinensis</name>
    <dbReference type="NCBI Taxonomy" id="444605"/>
    <lineage>
        <taxon>Eukaryota</taxon>
        <taxon>Viridiplantae</taxon>
        <taxon>Streptophyta</taxon>
        <taxon>Embryophyta</taxon>
        <taxon>Tracheophyta</taxon>
        <taxon>Spermatophyta</taxon>
        <taxon>Magnoliopsida</taxon>
        <taxon>eudicotyledons</taxon>
        <taxon>Gunneridae</taxon>
        <taxon>Pentapetalae</taxon>
        <taxon>rosids</taxon>
        <taxon>fabids</taxon>
        <taxon>Malpighiales</taxon>
        <taxon>Salicaceae</taxon>
        <taxon>Saliceae</taxon>
        <taxon>Populus</taxon>
    </lineage>
</organism>
<reference evidence="1" key="1">
    <citation type="journal article" date="2023" name="Mol. Ecol. Resour.">
        <title>Chromosome-level genome assembly of a triploid poplar Populus alba 'Berolinensis'.</title>
        <authorList>
            <person name="Chen S."/>
            <person name="Yu Y."/>
            <person name="Wang X."/>
            <person name="Wang S."/>
            <person name="Zhang T."/>
            <person name="Zhou Y."/>
            <person name="He R."/>
            <person name="Meng N."/>
            <person name="Wang Y."/>
            <person name="Liu W."/>
            <person name="Liu Z."/>
            <person name="Liu J."/>
            <person name="Guo Q."/>
            <person name="Huang H."/>
            <person name="Sederoff R.R."/>
            <person name="Wang G."/>
            <person name="Qu G."/>
            <person name="Chen S."/>
        </authorList>
    </citation>
    <scope>NUCLEOTIDE SEQUENCE</scope>
    <source>
        <strain evidence="1">SC-2020</strain>
    </source>
</reference>
<protein>
    <submittedName>
        <fullName evidence="1">Uncharacterized protein</fullName>
    </submittedName>
</protein>
<dbReference type="Proteomes" id="UP001164929">
    <property type="component" value="Chromosome 5"/>
</dbReference>
<comment type="caution">
    <text evidence="1">The sequence shown here is derived from an EMBL/GenBank/DDBJ whole genome shotgun (WGS) entry which is preliminary data.</text>
</comment>
<dbReference type="EMBL" id="JAQIZT010000005">
    <property type="protein sequence ID" value="KAJ6998009.1"/>
    <property type="molecule type" value="Genomic_DNA"/>
</dbReference>
<accession>A0AAD6QWI9</accession>
<proteinExistence type="predicted"/>
<keyword evidence="2" id="KW-1185">Reference proteome</keyword>
<evidence type="ECO:0000313" key="1">
    <source>
        <dbReference type="EMBL" id="KAJ6998009.1"/>
    </source>
</evidence>
<evidence type="ECO:0000313" key="2">
    <source>
        <dbReference type="Proteomes" id="UP001164929"/>
    </source>
</evidence>
<gene>
    <name evidence="1" type="ORF">NC653_014274</name>
</gene>
<name>A0AAD6QWI9_9ROSI</name>
<sequence length="102" mass="11671">MSSDGFILGYALSADLLDKPDFRLLTNFGFAGHQKWLPLLIKTHQNGFVCQKGWIEGSLQCFLASAPYPPYQTKETSSSLHRDKHNQRLFNYLFTPVYNPTM</sequence>